<comment type="caution">
    <text evidence="2">The sequence shown here is derived from an EMBL/GenBank/DDBJ whole genome shotgun (WGS) entry which is preliminary data.</text>
</comment>
<dbReference type="RefSeq" id="XP_068358006.1">
    <property type="nucleotide sequence ID" value="XM_068505619.1"/>
</dbReference>
<dbReference type="GeneID" id="94840323"/>
<sequence>MNQGNNNNWNQNQYSNKGNNNNGFNHNNNNGNNWNANSDGWNGNQNGSDFNGKNQNKNQKNKEFSMLVGNYPPSISPDAILNALINLIREKYRKNPNVTKTNEFPSFDFQISVPSLEEQNAFLSLNGCFVFNNPIWIIKFPYVYDSISLQLSGIFRNATCNGIVDLSNLRQYFESHGFNSNLVDFGQRDFVEFLLFRLGSESRDRRFLINTLIVNGNNIQNINGWAPFFVFMPALHNVIAYNNPINVLPNIQNSNLTIECDMNRGDKKLQNQNKSHGWNNNNNNNWNNNNNDNENDDWNNNGGWSNNQKWNNNNNNNGNSAWNNNNNNGGGSWNNNNNNNGGGSWNNNNGNANWNGNNQQKKTVGRGNNNNTTGWR</sequence>
<reference evidence="2" key="1">
    <citation type="submission" date="2016-10" db="EMBL/GenBank/DDBJ databases">
        <authorList>
            <person name="Benchimol M."/>
            <person name="Almeida L.G."/>
            <person name="Vasconcelos A.T."/>
            <person name="Perreira-Neves A."/>
            <person name="Rosa I.A."/>
            <person name="Tasca T."/>
            <person name="Bogo M.R."/>
            <person name="de Souza W."/>
        </authorList>
    </citation>
    <scope>NUCLEOTIDE SEQUENCE [LARGE SCALE GENOMIC DNA]</scope>
    <source>
        <strain evidence="2">K</strain>
    </source>
</reference>
<proteinExistence type="predicted"/>
<accession>A0A1J4K5B4</accession>
<feature type="compositionally biased region" description="Low complexity" evidence="1">
    <location>
        <begin position="1"/>
        <end position="44"/>
    </location>
</feature>
<dbReference type="EMBL" id="MLAK01000778">
    <property type="protein sequence ID" value="OHT04870.1"/>
    <property type="molecule type" value="Genomic_DNA"/>
</dbReference>
<gene>
    <name evidence="2" type="ORF">TRFO_27543</name>
</gene>
<dbReference type="AlphaFoldDB" id="A0A1J4K5B4"/>
<feature type="compositionally biased region" description="Low complexity" evidence="1">
    <location>
        <begin position="271"/>
        <end position="358"/>
    </location>
</feature>
<protein>
    <submittedName>
        <fullName evidence="2">Uncharacterized protein</fullName>
    </submittedName>
</protein>
<feature type="compositionally biased region" description="Low complexity" evidence="1">
    <location>
        <begin position="367"/>
        <end position="376"/>
    </location>
</feature>
<dbReference type="VEuPathDB" id="TrichDB:TRFO_27543"/>
<evidence type="ECO:0000256" key="1">
    <source>
        <dbReference type="SAM" id="MobiDB-lite"/>
    </source>
</evidence>
<name>A0A1J4K5B4_9EUKA</name>
<dbReference type="Proteomes" id="UP000179807">
    <property type="component" value="Unassembled WGS sequence"/>
</dbReference>
<evidence type="ECO:0000313" key="2">
    <source>
        <dbReference type="EMBL" id="OHT04870.1"/>
    </source>
</evidence>
<feature type="region of interest" description="Disordered" evidence="1">
    <location>
        <begin position="267"/>
        <end position="376"/>
    </location>
</feature>
<feature type="region of interest" description="Disordered" evidence="1">
    <location>
        <begin position="1"/>
        <end position="57"/>
    </location>
</feature>
<keyword evidence="3" id="KW-1185">Reference proteome</keyword>
<evidence type="ECO:0000313" key="3">
    <source>
        <dbReference type="Proteomes" id="UP000179807"/>
    </source>
</evidence>
<organism evidence="2 3">
    <name type="scientific">Tritrichomonas foetus</name>
    <dbReference type="NCBI Taxonomy" id="1144522"/>
    <lineage>
        <taxon>Eukaryota</taxon>
        <taxon>Metamonada</taxon>
        <taxon>Parabasalia</taxon>
        <taxon>Tritrichomonadida</taxon>
        <taxon>Tritrichomonadidae</taxon>
        <taxon>Tritrichomonas</taxon>
    </lineage>
</organism>